<proteinExistence type="predicted"/>
<name>A0A0G9K451_9BACT</name>
<gene>
    <name evidence="1" type="ORF">AA20_04060</name>
</gene>
<evidence type="ECO:0000313" key="2">
    <source>
        <dbReference type="Proteomes" id="UP000035514"/>
    </source>
</evidence>
<reference evidence="1 2" key="1">
    <citation type="submission" date="2014-01" db="EMBL/GenBank/DDBJ databases">
        <title>Development of a Comparative Genomic Fingerprinting Assay for High Resolution Genotyping of Arcobacter butzleri.</title>
        <authorList>
            <person name="Webb A.L."/>
            <person name="Inglis G.D."/>
            <person name="Kruczkiewicz P."/>
            <person name="Selinger L.B."/>
            <person name="Taboada E.N."/>
        </authorList>
    </citation>
    <scope>NUCLEOTIDE SEQUENCE [LARGE SCALE GENOMIC DNA]</scope>
    <source>
        <strain evidence="1 2">L348</strain>
    </source>
</reference>
<comment type="caution">
    <text evidence="1">The sequence shown here is derived from an EMBL/GenBank/DDBJ whole genome shotgun (WGS) entry which is preliminary data.</text>
</comment>
<dbReference type="AlphaFoldDB" id="A0A0G9K451"/>
<evidence type="ECO:0000313" key="1">
    <source>
        <dbReference type="EMBL" id="KLE01201.1"/>
    </source>
</evidence>
<protein>
    <submittedName>
        <fullName evidence="1">Uncharacterized protein</fullName>
    </submittedName>
</protein>
<sequence length="63" mass="7245">MKTIIINGQEYKYEAVFVTKKAVNGNIGVVVQLQVFKDGKQLDKKDFNGYIAEKIEEHIRECL</sequence>
<dbReference type="EMBL" id="JAIQ01000071">
    <property type="protein sequence ID" value="KLE01201.1"/>
    <property type="molecule type" value="Genomic_DNA"/>
</dbReference>
<dbReference type="RefSeq" id="WP_046996432.1">
    <property type="nucleotide sequence ID" value="NZ_JAIQ01000071.1"/>
</dbReference>
<dbReference type="Proteomes" id="UP000035514">
    <property type="component" value="Unassembled WGS sequence"/>
</dbReference>
<organism evidence="1 2">
    <name type="scientific">Aliarcobacter butzleri L348</name>
    <dbReference type="NCBI Taxonomy" id="1447256"/>
    <lineage>
        <taxon>Bacteria</taxon>
        <taxon>Pseudomonadati</taxon>
        <taxon>Campylobacterota</taxon>
        <taxon>Epsilonproteobacteria</taxon>
        <taxon>Campylobacterales</taxon>
        <taxon>Arcobacteraceae</taxon>
        <taxon>Aliarcobacter</taxon>
    </lineage>
</organism>
<accession>A0A0G9K451</accession>